<evidence type="ECO:0000313" key="2">
    <source>
        <dbReference type="Proteomes" id="UP000499080"/>
    </source>
</evidence>
<dbReference type="EMBL" id="BGPR01194803">
    <property type="protein sequence ID" value="GBN01438.1"/>
    <property type="molecule type" value="Genomic_DNA"/>
</dbReference>
<accession>A0A4Y2KGI8</accession>
<evidence type="ECO:0000313" key="1">
    <source>
        <dbReference type="EMBL" id="GBN01438.1"/>
    </source>
</evidence>
<comment type="caution">
    <text evidence="1">The sequence shown here is derived from an EMBL/GenBank/DDBJ whole genome shotgun (WGS) entry which is preliminary data.</text>
</comment>
<reference evidence="1 2" key="1">
    <citation type="journal article" date="2019" name="Sci. Rep.">
        <title>Orb-weaving spider Araneus ventricosus genome elucidates the spidroin gene catalogue.</title>
        <authorList>
            <person name="Kono N."/>
            <person name="Nakamura H."/>
            <person name="Ohtoshi R."/>
            <person name="Moran D.A.P."/>
            <person name="Shinohara A."/>
            <person name="Yoshida Y."/>
            <person name="Fujiwara M."/>
            <person name="Mori M."/>
            <person name="Tomita M."/>
            <person name="Arakawa K."/>
        </authorList>
    </citation>
    <scope>NUCLEOTIDE SEQUENCE [LARGE SCALE GENOMIC DNA]</scope>
</reference>
<name>A0A4Y2KGI8_ARAVE</name>
<dbReference type="Proteomes" id="UP000499080">
    <property type="component" value="Unassembled WGS sequence"/>
</dbReference>
<proteinExistence type="predicted"/>
<gene>
    <name evidence="1" type="ORF">AVEN_81036_1</name>
</gene>
<sequence length="93" mass="10247">MLTYLLSFGIRPLAAFPRSVHILQQSVGTALMSPSVDLLAIESENLSIFYRNGRATHKPSSNNNSLRSLDRREDVLQTINYKSLNVGIGQEGG</sequence>
<organism evidence="1 2">
    <name type="scientific">Araneus ventricosus</name>
    <name type="common">Orbweaver spider</name>
    <name type="synonym">Epeira ventricosa</name>
    <dbReference type="NCBI Taxonomy" id="182803"/>
    <lineage>
        <taxon>Eukaryota</taxon>
        <taxon>Metazoa</taxon>
        <taxon>Ecdysozoa</taxon>
        <taxon>Arthropoda</taxon>
        <taxon>Chelicerata</taxon>
        <taxon>Arachnida</taxon>
        <taxon>Araneae</taxon>
        <taxon>Araneomorphae</taxon>
        <taxon>Entelegynae</taxon>
        <taxon>Araneoidea</taxon>
        <taxon>Araneidae</taxon>
        <taxon>Araneus</taxon>
    </lineage>
</organism>
<keyword evidence="2" id="KW-1185">Reference proteome</keyword>
<protein>
    <submittedName>
        <fullName evidence="1">Uncharacterized protein</fullName>
    </submittedName>
</protein>
<dbReference type="AlphaFoldDB" id="A0A4Y2KGI8"/>